<keyword evidence="3" id="KW-1185">Reference proteome</keyword>
<organism evidence="2 3">
    <name type="scientific">Novosphingobium capsulatum</name>
    <dbReference type="NCBI Taxonomy" id="13688"/>
    <lineage>
        <taxon>Bacteria</taxon>
        <taxon>Pseudomonadati</taxon>
        <taxon>Pseudomonadota</taxon>
        <taxon>Alphaproteobacteria</taxon>
        <taxon>Sphingomonadales</taxon>
        <taxon>Sphingomonadaceae</taxon>
        <taxon>Novosphingobium</taxon>
    </lineage>
</organism>
<dbReference type="SUPFAM" id="SSF56235">
    <property type="entry name" value="N-terminal nucleophile aminohydrolases (Ntn hydrolases)"/>
    <property type="match status" value="1"/>
</dbReference>
<proteinExistence type="predicted"/>
<protein>
    <submittedName>
        <fullName evidence="2">Asparagine synthase (Glutamine-hydrolyzing)</fullName>
        <ecNumber evidence="2">6.3.5.4</ecNumber>
    </submittedName>
</protein>
<dbReference type="InterPro" id="IPR001962">
    <property type="entry name" value="Asn_synthase"/>
</dbReference>
<dbReference type="EC" id="6.3.5.4" evidence="2"/>
<accession>A0ABU1MP69</accession>
<sequence>MLHPDSGAVKPLAAALALPLHGGLGEGLVPLRQLRDLRAARSGLWLGEGWSVRSLGAWGWLVGCSFDRDGHVLVDPLAGAPALADRSAVAHWLVRHTWGAWFAVLVDPRSESVAILRDPSGLLPLYQRIDAGRCLLATTPALFAQAGMAMSVSWPHVRQFLRDPERRQRATCLVGVDELSPGVLYPLERGAHQVAIWQPALHVPASGDITLAVAAQRVRDCARMVMRAWSGHFGQVVVAASGGVDSSLVCAALAVEGRPFACATVSTRDPSGDETAYVAPLAARLDVSWRAAQYEIAAIDPGKASFARSARPVGKMFVGELRRQLGEACAAVGAARVFDGNGGDNVFCFLHSAAPFLDAWRKLGASRQLAEVFVDLCRLTGADAPTLVRAILRQWWRRQHSARRAPNLALLDGPGEIAPSLPLTDWEAQVPMTATGARAHLRLIEAAQHHVHGLDDPLRFSPLFSQPLVETCLGIPTWVWCQGGINRAPARAAFAAELPAAITGRVAKAGPDTVMRAVFARDRVRLRAMLRDGLLAGQGLLDLAAIDAALALDPQADDDRIYRLLDLVEAEAWARSWS</sequence>
<gene>
    <name evidence="2" type="ORF">J2792_002897</name>
</gene>
<feature type="domain" description="Asparagine synthetase" evidence="1">
    <location>
        <begin position="240"/>
        <end position="575"/>
    </location>
</feature>
<evidence type="ECO:0000259" key="1">
    <source>
        <dbReference type="Pfam" id="PF00733"/>
    </source>
</evidence>
<dbReference type="GO" id="GO:0004066">
    <property type="term" value="F:asparagine synthase (glutamine-hydrolyzing) activity"/>
    <property type="evidence" value="ECO:0007669"/>
    <property type="project" value="UniProtKB-EC"/>
</dbReference>
<evidence type="ECO:0000313" key="2">
    <source>
        <dbReference type="EMBL" id="MDR6512014.1"/>
    </source>
</evidence>
<evidence type="ECO:0000313" key="3">
    <source>
        <dbReference type="Proteomes" id="UP001184150"/>
    </source>
</evidence>
<keyword evidence="2" id="KW-0436">Ligase</keyword>
<dbReference type="InterPro" id="IPR014729">
    <property type="entry name" value="Rossmann-like_a/b/a_fold"/>
</dbReference>
<dbReference type="SUPFAM" id="SSF52402">
    <property type="entry name" value="Adenine nucleotide alpha hydrolases-like"/>
    <property type="match status" value="1"/>
</dbReference>
<dbReference type="EMBL" id="JAVDRD010000007">
    <property type="protein sequence ID" value="MDR6512014.1"/>
    <property type="molecule type" value="Genomic_DNA"/>
</dbReference>
<dbReference type="Proteomes" id="UP001184150">
    <property type="component" value="Unassembled WGS sequence"/>
</dbReference>
<dbReference type="Pfam" id="PF00733">
    <property type="entry name" value="Asn_synthase"/>
    <property type="match status" value="1"/>
</dbReference>
<comment type="caution">
    <text evidence="2">The sequence shown here is derived from an EMBL/GenBank/DDBJ whole genome shotgun (WGS) entry which is preliminary data.</text>
</comment>
<dbReference type="Gene3D" id="3.40.50.620">
    <property type="entry name" value="HUPs"/>
    <property type="match status" value="1"/>
</dbReference>
<reference evidence="2 3" key="1">
    <citation type="submission" date="2023-07" db="EMBL/GenBank/DDBJ databases">
        <title>Sorghum-associated microbial communities from plants grown in Nebraska, USA.</title>
        <authorList>
            <person name="Schachtman D."/>
        </authorList>
    </citation>
    <scope>NUCLEOTIDE SEQUENCE [LARGE SCALE GENOMIC DNA]</scope>
    <source>
        <strain evidence="2 3">DS1027</strain>
    </source>
</reference>
<name>A0ABU1MP69_9SPHN</name>
<dbReference type="RefSeq" id="WP_169047719.1">
    <property type="nucleotide sequence ID" value="NZ_JAVDRD010000007.1"/>
</dbReference>
<dbReference type="InterPro" id="IPR029055">
    <property type="entry name" value="Ntn_hydrolases_N"/>
</dbReference>